<protein>
    <recommendedName>
        <fullName evidence="3">Response regulatory domain-containing protein</fullName>
    </recommendedName>
</protein>
<dbReference type="InterPro" id="IPR001789">
    <property type="entry name" value="Sig_transdc_resp-reg_receiver"/>
</dbReference>
<dbReference type="GO" id="GO:0000160">
    <property type="term" value="P:phosphorelay signal transduction system"/>
    <property type="evidence" value="ECO:0007669"/>
    <property type="project" value="InterPro"/>
</dbReference>
<dbReference type="EMBL" id="MEUJ01000003">
    <property type="protein sequence ID" value="OGC40651.1"/>
    <property type="molecule type" value="Genomic_DNA"/>
</dbReference>
<dbReference type="Proteomes" id="UP000179242">
    <property type="component" value="Unassembled WGS sequence"/>
</dbReference>
<sequence>MPKSILLVEDDPVQLKMEEDFFNKEGFEVAVAASGEEALSMALKKTFDLILLDILLPRVDGVEVCRRIKKSPNNTNTKIIAVTSFDVTDVQKKAQAAGVDDLVIKPLNFVELSKKIKTLLGN</sequence>
<evidence type="ECO:0000313" key="4">
    <source>
        <dbReference type="EMBL" id="OGC40651.1"/>
    </source>
</evidence>
<dbReference type="PANTHER" id="PTHR44591">
    <property type="entry name" value="STRESS RESPONSE REGULATOR PROTEIN 1"/>
    <property type="match status" value="1"/>
</dbReference>
<dbReference type="SUPFAM" id="SSF52172">
    <property type="entry name" value="CheY-like"/>
    <property type="match status" value="1"/>
</dbReference>
<dbReference type="AlphaFoldDB" id="A0A1F4U6X0"/>
<dbReference type="Gene3D" id="3.40.50.2300">
    <property type="match status" value="1"/>
</dbReference>
<dbReference type="InterPro" id="IPR050595">
    <property type="entry name" value="Bact_response_regulator"/>
</dbReference>
<name>A0A1F4U6X0_UNCSA</name>
<feature type="domain" description="Response regulatory" evidence="3">
    <location>
        <begin position="4"/>
        <end position="120"/>
    </location>
</feature>
<dbReference type="InterPro" id="IPR011006">
    <property type="entry name" value="CheY-like_superfamily"/>
</dbReference>
<evidence type="ECO:0000259" key="3">
    <source>
        <dbReference type="PROSITE" id="PS50110"/>
    </source>
</evidence>
<keyword evidence="1 2" id="KW-0597">Phosphoprotein</keyword>
<proteinExistence type="predicted"/>
<evidence type="ECO:0000313" key="5">
    <source>
        <dbReference type="Proteomes" id="UP000179242"/>
    </source>
</evidence>
<dbReference type="SMART" id="SM00448">
    <property type="entry name" value="REC"/>
    <property type="match status" value="1"/>
</dbReference>
<evidence type="ECO:0000256" key="1">
    <source>
        <dbReference type="ARBA" id="ARBA00022553"/>
    </source>
</evidence>
<organism evidence="4 5">
    <name type="scientific">candidate division WOR-1 bacterium RIFOXYC2_FULL_46_14</name>
    <dbReference type="NCBI Taxonomy" id="1802587"/>
    <lineage>
        <taxon>Bacteria</taxon>
        <taxon>Bacillati</taxon>
        <taxon>Saganbacteria</taxon>
    </lineage>
</organism>
<gene>
    <name evidence="4" type="ORF">A2438_06525</name>
</gene>
<comment type="caution">
    <text evidence="4">The sequence shown here is derived from an EMBL/GenBank/DDBJ whole genome shotgun (WGS) entry which is preliminary data.</text>
</comment>
<feature type="modified residue" description="4-aspartylphosphate" evidence="2">
    <location>
        <position position="53"/>
    </location>
</feature>
<accession>A0A1F4U6X0</accession>
<reference evidence="4 5" key="1">
    <citation type="journal article" date="2016" name="Nat. Commun.">
        <title>Thousands of microbial genomes shed light on interconnected biogeochemical processes in an aquifer system.</title>
        <authorList>
            <person name="Anantharaman K."/>
            <person name="Brown C.T."/>
            <person name="Hug L.A."/>
            <person name="Sharon I."/>
            <person name="Castelle C.J."/>
            <person name="Probst A.J."/>
            <person name="Thomas B.C."/>
            <person name="Singh A."/>
            <person name="Wilkins M.J."/>
            <person name="Karaoz U."/>
            <person name="Brodie E.L."/>
            <person name="Williams K.H."/>
            <person name="Hubbard S.S."/>
            <person name="Banfield J.F."/>
        </authorList>
    </citation>
    <scope>NUCLEOTIDE SEQUENCE [LARGE SCALE GENOMIC DNA]</scope>
</reference>
<dbReference type="PANTHER" id="PTHR44591:SF3">
    <property type="entry name" value="RESPONSE REGULATORY DOMAIN-CONTAINING PROTEIN"/>
    <property type="match status" value="1"/>
</dbReference>
<evidence type="ECO:0000256" key="2">
    <source>
        <dbReference type="PROSITE-ProRule" id="PRU00169"/>
    </source>
</evidence>
<dbReference type="PROSITE" id="PS50110">
    <property type="entry name" value="RESPONSE_REGULATORY"/>
    <property type="match status" value="1"/>
</dbReference>
<dbReference type="Pfam" id="PF00072">
    <property type="entry name" value="Response_reg"/>
    <property type="match status" value="1"/>
</dbReference>